<dbReference type="OrthoDB" id="9808275at2"/>
<dbReference type="STRING" id="760192.Halhy_4909"/>
<keyword evidence="2" id="KW-1185">Reference proteome</keyword>
<reference key="2">
    <citation type="submission" date="2011-04" db="EMBL/GenBank/DDBJ databases">
        <title>Complete sequence of chromosome of Haliscomenobacter hydrossis DSM 1100.</title>
        <authorList>
            <consortium name="US DOE Joint Genome Institute (JGI-PGF)"/>
            <person name="Lucas S."/>
            <person name="Han J."/>
            <person name="Lapidus A."/>
            <person name="Bruce D."/>
            <person name="Goodwin L."/>
            <person name="Pitluck S."/>
            <person name="Peters L."/>
            <person name="Kyrpides N."/>
            <person name="Mavromatis K."/>
            <person name="Ivanova N."/>
            <person name="Ovchinnikova G."/>
            <person name="Pagani I."/>
            <person name="Daligault H."/>
            <person name="Detter J.C."/>
            <person name="Han C."/>
            <person name="Land M."/>
            <person name="Hauser L."/>
            <person name="Markowitz V."/>
            <person name="Cheng J.-F."/>
            <person name="Hugenholtz P."/>
            <person name="Woyke T."/>
            <person name="Wu D."/>
            <person name="Verbarg S."/>
            <person name="Frueling A."/>
            <person name="Brambilla E."/>
            <person name="Klenk H.-P."/>
            <person name="Eisen J.A."/>
        </authorList>
    </citation>
    <scope>NUCLEOTIDE SEQUENCE</scope>
    <source>
        <strain>DSM 1100</strain>
    </source>
</reference>
<dbReference type="Proteomes" id="UP000008461">
    <property type="component" value="Chromosome"/>
</dbReference>
<dbReference type="EMBL" id="CP002691">
    <property type="protein sequence ID" value="AEE52738.1"/>
    <property type="molecule type" value="Genomic_DNA"/>
</dbReference>
<reference evidence="1 2" key="1">
    <citation type="journal article" date="2011" name="Stand. Genomic Sci.">
        <title>Complete genome sequence of Haliscomenobacter hydrossis type strain (O).</title>
        <authorList>
            <consortium name="US DOE Joint Genome Institute (JGI-PGF)"/>
            <person name="Daligault H."/>
            <person name="Lapidus A."/>
            <person name="Zeytun A."/>
            <person name="Nolan M."/>
            <person name="Lucas S."/>
            <person name="Del Rio T.G."/>
            <person name="Tice H."/>
            <person name="Cheng J.F."/>
            <person name="Tapia R."/>
            <person name="Han C."/>
            <person name="Goodwin L."/>
            <person name="Pitluck S."/>
            <person name="Liolios K."/>
            <person name="Pagani I."/>
            <person name="Ivanova N."/>
            <person name="Huntemann M."/>
            <person name="Mavromatis K."/>
            <person name="Mikhailova N."/>
            <person name="Pati A."/>
            <person name="Chen A."/>
            <person name="Palaniappan K."/>
            <person name="Land M."/>
            <person name="Hauser L."/>
            <person name="Brambilla E.M."/>
            <person name="Rohde M."/>
            <person name="Verbarg S."/>
            <person name="Goker M."/>
            <person name="Bristow J."/>
            <person name="Eisen J.A."/>
            <person name="Markowitz V."/>
            <person name="Hugenholtz P."/>
            <person name="Kyrpides N.C."/>
            <person name="Klenk H.P."/>
            <person name="Woyke T."/>
        </authorList>
    </citation>
    <scope>NUCLEOTIDE SEQUENCE [LARGE SCALE GENOMIC DNA]</scope>
    <source>
        <strain evidence="2">ATCC 27775 / DSM 1100 / LMG 10767 / O</strain>
    </source>
</reference>
<proteinExistence type="predicted"/>
<protein>
    <submittedName>
        <fullName evidence="1">Uncharacterized protein</fullName>
    </submittedName>
</protein>
<dbReference type="RefSeq" id="WP_013767275.1">
    <property type="nucleotide sequence ID" value="NC_015510.1"/>
</dbReference>
<gene>
    <name evidence="1" type="ordered locus">Halhy_4909</name>
</gene>
<organism evidence="1 2">
    <name type="scientific">Haliscomenobacter hydrossis (strain ATCC 27775 / DSM 1100 / LMG 10767 / O)</name>
    <dbReference type="NCBI Taxonomy" id="760192"/>
    <lineage>
        <taxon>Bacteria</taxon>
        <taxon>Pseudomonadati</taxon>
        <taxon>Bacteroidota</taxon>
        <taxon>Saprospiria</taxon>
        <taxon>Saprospirales</taxon>
        <taxon>Haliscomenobacteraceae</taxon>
        <taxon>Haliscomenobacter</taxon>
    </lineage>
</organism>
<evidence type="ECO:0000313" key="2">
    <source>
        <dbReference type="Proteomes" id="UP000008461"/>
    </source>
</evidence>
<name>F4L029_HALH1</name>
<dbReference type="KEGG" id="hhy:Halhy_4909"/>
<dbReference type="HOGENOM" id="CLU_286169_0_0_10"/>
<dbReference type="AlphaFoldDB" id="F4L029"/>
<evidence type="ECO:0000313" key="1">
    <source>
        <dbReference type="EMBL" id="AEE52738.1"/>
    </source>
</evidence>
<sequence>MRATVEPPTSTTQKVEHLRQLTALPGIKDFYNLLYDRIYMVIEQFFLEKPFTLIINALPRNHEPGEVLIIDRFGSFELSYVGILRQRQLLEGTVKENRKKELDQYWNYLDQVILKTKGDETTYPDIELKEGEVKEFAQATSKLYSDLRDGKLAISDFRFGPLSTYFEDENNMRLRITQCEYAILDAFFNIQNYNFLSLPLIQFGEIDGVVHLVYHEDENEVFFKKDATENWHARKTPIGRAIKAMSREYEGLMLDWEVEGENYDFKKKAYSRVVDPDFDKELYDRLEENWILNELKYQEYYQRHRPYFDGRSDRAENIPNMMNKQFRQTAILSIIIDSYAHNITAHSLTALEWWFRQRWLLDSPEPLKDIINIAPKKADGLLVHEIHTMIRYLQDKGAFWTGLTRERSFGGKTSSLYSILWYGFARNSLLFGTIAFSEGILKVKINVSIVKTIENQNNVLFKKKNICAGHFSTIDLSAFYESVKTGSDEVLDRFVQPGGDFIQLKEHLKELKAFFPGSVVGQHAFYTILENELRNVKHYQPFALQEMRKDGLTLHISIEEQTLEPDDLNSESQYYLIGVWLEHPTVISEQKLIDRLTRINSDIVDPQTNRARLGGTSQDKICAAYLWNNSFYSVEQKNTQRDKRFYPWIKLGSSPLENSKAEVYEETVVSARRYFSLDYPNSKATFKSKYAESNVGYFKKFFHLWKGADVYTLTNPNNISGDWENTARFRFVNIGEATAETRKKVREEGIIRVIDFPTTQLEKAYEVWLKEWLQPLHEFQIQFYVQDDLSAILQLSNGNVIYSNQLEIRAKNIEVKAEGDGVQVINLVHGSGNEDTNKQDQFVRYRGHGVFKQHFLNYAEIHTGRIEKALAAELLEVLATNVLMFDNRIAERLEQMNPSILNSQLKCMAFREEVSEWQKQKELGFDRFHIIVLHLSFIETFFDKDGNKQYSEEDIKKFIDQEILSNPKLKDKRNFMLMITTGRGRTQWWEKLKAEKAVDYTSFVTFRPVESILSTIEDAFSIQDDIELKYRLIKVLFGS</sequence>
<accession>F4L029</accession>